<evidence type="ECO:0000313" key="2">
    <source>
        <dbReference type="EMBL" id="AVM48348.1"/>
    </source>
</evidence>
<dbReference type="Pfam" id="PF01136">
    <property type="entry name" value="Peptidase_U32"/>
    <property type="match status" value="1"/>
</dbReference>
<evidence type="ECO:0000313" key="3">
    <source>
        <dbReference type="Proteomes" id="UP000237883"/>
    </source>
</evidence>
<dbReference type="KEGG" id="mdv:C5Q96_05600"/>
<keyword evidence="3" id="KW-1185">Reference proteome</keyword>
<dbReference type="OrthoDB" id="9807498at2"/>
<dbReference type="EMBL" id="CP027228">
    <property type="protein sequence ID" value="AVM48348.1"/>
    <property type="molecule type" value="Genomic_DNA"/>
</dbReference>
<dbReference type="Pfam" id="PF12392">
    <property type="entry name" value="DUF3656"/>
    <property type="match status" value="1"/>
</dbReference>
<feature type="domain" description="Peptidase U32 collagenase" evidence="1">
    <location>
        <begin position="404"/>
        <end position="536"/>
    </location>
</feature>
<dbReference type="InterPro" id="IPR020988">
    <property type="entry name" value="Pept_U32_collagenase"/>
</dbReference>
<dbReference type="InterPro" id="IPR051454">
    <property type="entry name" value="RNA/ubiquinone_mod_enzymes"/>
</dbReference>
<dbReference type="RefSeq" id="WP_106057421.1">
    <property type="nucleotide sequence ID" value="NZ_CP027228.1"/>
</dbReference>
<dbReference type="PANTHER" id="PTHR30217:SF10">
    <property type="entry name" value="23S RRNA 5-HYDROXYCYTIDINE C2501 SYNTHASE"/>
    <property type="match status" value="1"/>
</dbReference>
<name>A0A2S0L4X2_9FIRM</name>
<protein>
    <recommendedName>
        <fullName evidence="1">Peptidase U32 collagenase domain-containing protein</fullName>
    </recommendedName>
</protein>
<accession>A0A2S0L4X2</accession>
<sequence length="787" mass="87167">MAKGNSKRKNINGNDIELLVPAGGTEQFLAAVENGADAIYVGGQLFNARAGAQNFNDDELVLALDYAHKRGVKVYVTMNTLLSDDELEPALRYASFLHDSGVDAIIVQDLGLGELVHRALPDLELHMSTQATITDVGSAKVAHELGYKRIVVARELALPEIADICRAGSDGASDFEVEVFVHGAICICYSGQCQYSRYYGGRSGNRGSCAQPCRLAYTSYGEGGRRLAAASHPMSPRDMCLLDQLGGLIDAGAASFKIEGRLKSAEYVAVVTSIYRKYIDMYLEEGYIEVSDEDRDALLQIFNRGEFTDAYLKGESGDSLMSGDIVKNQGLEIGRVVATKKGSTLVDIEATSEPSIGDGAEIYGRGDAPLSSTVLSYVKELGPNRYRVGDFRGSITVGDTVRRTSKKSQLEAARQSYRGATFFEDEDARKVKRRRKIDMVLQIEGNTLVLKARTVRLADGDRWPSCIEKSVSVETGPFDFDYESPTPLERYESALTKTGNTPFELRELRIIGDSQIRVKTSELNSLRRYCLSELSKVLEFRRDSRDIGGVFSELHDLIEKSRESNEDQHREKCKESMPFELYFSSMEDWRTFEADGGATSLRSINGDVTGLSYKVLLPMAGIVTELNIDGDSLPPEIVPYIGSVTKGREEQILQENYELVAKLALMRGIFVSNLNWLHKMVEIGADVTADFGLNAYNHMSVQVLKALGASDVRWSLEKASISEGNYPLMQTEHRFPAARLKSRREHDVRILNNEFSSQSVVLPHGDDSDIGERVINCLHEGHFRLYV</sequence>
<dbReference type="PANTHER" id="PTHR30217">
    <property type="entry name" value="PEPTIDASE U32 FAMILY"/>
    <property type="match status" value="1"/>
</dbReference>
<organism evidence="2 3">
    <name type="scientific">Mogibacterium diversum</name>
    <dbReference type="NCBI Taxonomy" id="114527"/>
    <lineage>
        <taxon>Bacteria</taxon>
        <taxon>Bacillati</taxon>
        <taxon>Bacillota</taxon>
        <taxon>Clostridia</taxon>
        <taxon>Peptostreptococcales</taxon>
        <taxon>Anaerovoracaceae</taxon>
        <taxon>Mogibacterium</taxon>
    </lineage>
</organism>
<dbReference type="AlphaFoldDB" id="A0A2S0L4X2"/>
<dbReference type="GeneID" id="78391735"/>
<reference evidence="3" key="1">
    <citation type="submission" date="2018-02" db="EMBL/GenBank/DDBJ databases">
        <authorList>
            <person name="Holder M.E."/>
            <person name="Ajami N.J."/>
            <person name="Petrosino J.F."/>
        </authorList>
    </citation>
    <scope>NUCLEOTIDE SEQUENCE [LARGE SCALE GENOMIC DNA]</scope>
    <source>
        <strain evidence="3">CCUG 47132</strain>
    </source>
</reference>
<evidence type="ECO:0000259" key="1">
    <source>
        <dbReference type="Pfam" id="PF12392"/>
    </source>
</evidence>
<dbReference type="Proteomes" id="UP000237883">
    <property type="component" value="Chromosome"/>
</dbReference>
<proteinExistence type="predicted"/>
<gene>
    <name evidence="2" type="ORF">C5Q96_05600</name>
</gene>
<dbReference type="InterPro" id="IPR001539">
    <property type="entry name" value="Peptidase_U32"/>
</dbReference>